<dbReference type="GO" id="GO:0005789">
    <property type="term" value="C:endoplasmic reticulum membrane"/>
    <property type="evidence" value="ECO:0007669"/>
    <property type="project" value="UniProtKB-SubCell"/>
</dbReference>
<comment type="similarity">
    <text evidence="10">Belongs to the TMEM20 family.</text>
</comment>
<gene>
    <name evidence="17" type="ORF">PMEA_00015732</name>
</gene>
<keyword evidence="6" id="KW-0256">Endoplasmic reticulum</keyword>
<sequence length="838" mass="93638">MSRPKKKKAEEKENTEDLSPLRRTLGVIFAMASCVFFAFSSLFVKLLREIPPQEVVFFRSLVQVIFVLPPLIYSEVPVFEDTKHLPFLCVRGIAGTLALCCQFYAFQHMPLADATVIVFSSPIFTGVLAHFLLGEAWGLFDALATFLCFIGVVLIARPTFLFARQIEPANEESDFEQITASLVALCGAILTSIALIAIRKLKGVNFLVPVFYVGLSSVVLTTGAILAAGSFQSVICGHSHEWFLFGLGMCGLGGQALLTKSLQLERAGVVALVRTLDIALAFILQLLFLDYAANIYSIAGAALVLGCNVLVILKRGGCLPTKEVEESEGKLPEEKRSLIGTSPGCFYPVCQPNMDSFQAKDKTWLGVEALLSDLQNLIDDRDSADVLFLVGHDETAIYAHRLILVTRCKHFQNRKRELWSSKAVHSQLTVRKPEFRPDVFREVLKFLYTGKVELHSRTAFEMLRIAEDMEINDLQLACEQYFMDNLSTESASEFLADAMSLSRGFNARGMSSLVDKCIGFMEENAEEVVKTEGFLLLPKPAMIRLVSSEQFAVSEEELWRAVLLWAKRGTGVNKPTSQWTEEENKKIKEAMSGVIEHIKLLLIDSSVYAEEVEPTGVVPMEVSLERYRFAAVPTHFRKAEDPRLRPRASQKLFYGSTLLTKDCLKFQNMLNAWFGNEYQEWQLLYKASKDGFSAVAFHTKCDGHSPTFTVVLGTNGNVCGGYSDQPWRSDIPRGKYMPSERAFLFTLVNSEGVPPTKYDVTHPKYATLHHPRYGPMFGAGADLCISDECHERLESYSNLPHSYDGPQASTSLLMGDYNFTVKDYEVFGLKAEPLYERV</sequence>
<evidence type="ECO:0000256" key="4">
    <source>
        <dbReference type="ARBA" id="ARBA00022692"/>
    </source>
</evidence>
<keyword evidence="5" id="KW-0677">Repeat</keyword>
<evidence type="ECO:0000256" key="11">
    <source>
        <dbReference type="ARBA" id="ARBA00064541"/>
    </source>
</evidence>
<dbReference type="Pfam" id="PF07707">
    <property type="entry name" value="BACK"/>
    <property type="match status" value="1"/>
</dbReference>
<feature type="transmembrane region" description="Helical" evidence="14">
    <location>
        <begin position="56"/>
        <end position="73"/>
    </location>
</feature>
<evidence type="ECO:0000256" key="6">
    <source>
        <dbReference type="ARBA" id="ARBA00022824"/>
    </source>
</evidence>
<feature type="domain" description="BTB" evidence="15">
    <location>
        <begin position="384"/>
        <end position="456"/>
    </location>
</feature>
<proteinExistence type="inferred from homology"/>
<comment type="subcellular location">
    <subcellularLocation>
        <location evidence="2">Cell membrane</location>
        <topology evidence="2">Multi-pass membrane protein</topology>
    </subcellularLocation>
    <subcellularLocation>
        <location evidence="1">Endoplasmic reticulum membrane</location>
        <topology evidence="1">Multi-pass membrane protein</topology>
    </subcellularLocation>
</comment>
<dbReference type="Proteomes" id="UP001159428">
    <property type="component" value="Unassembled WGS sequence"/>
</dbReference>
<evidence type="ECO:0000256" key="3">
    <source>
        <dbReference type="ARBA" id="ARBA00022475"/>
    </source>
</evidence>
<keyword evidence="7 14" id="KW-1133">Transmembrane helix</keyword>
<dbReference type="PROSITE" id="PS51886">
    <property type="entry name" value="TLDC"/>
    <property type="match status" value="1"/>
</dbReference>
<evidence type="ECO:0000256" key="2">
    <source>
        <dbReference type="ARBA" id="ARBA00004651"/>
    </source>
</evidence>
<accession>A0AAU9X2K3</accession>
<feature type="transmembrane region" description="Helical" evidence="14">
    <location>
        <begin position="21"/>
        <end position="44"/>
    </location>
</feature>
<keyword evidence="18" id="KW-1185">Reference proteome</keyword>
<dbReference type="InterPro" id="IPR037185">
    <property type="entry name" value="EmrE-like"/>
</dbReference>
<feature type="transmembrane region" description="Helical" evidence="14">
    <location>
        <begin position="139"/>
        <end position="158"/>
    </location>
</feature>
<feature type="transmembrane region" description="Helical" evidence="14">
    <location>
        <begin position="210"/>
        <end position="230"/>
    </location>
</feature>
<dbReference type="EMBL" id="CALNXJ010000028">
    <property type="protein sequence ID" value="CAH3134129.1"/>
    <property type="molecule type" value="Genomic_DNA"/>
</dbReference>
<evidence type="ECO:0000259" key="15">
    <source>
        <dbReference type="PROSITE" id="PS50097"/>
    </source>
</evidence>
<organism evidence="17 18">
    <name type="scientific">Pocillopora meandrina</name>
    <dbReference type="NCBI Taxonomy" id="46732"/>
    <lineage>
        <taxon>Eukaryota</taxon>
        <taxon>Metazoa</taxon>
        <taxon>Cnidaria</taxon>
        <taxon>Anthozoa</taxon>
        <taxon>Hexacorallia</taxon>
        <taxon>Scleractinia</taxon>
        <taxon>Astrocoeniina</taxon>
        <taxon>Pocilloporidae</taxon>
        <taxon>Pocillopora</taxon>
    </lineage>
</organism>
<dbReference type="InterPro" id="IPR000620">
    <property type="entry name" value="EamA_dom"/>
</dbReference>
<dbReference type="PROSITE" id="PS50097">
    <property type="entry name" value="BTB"/>
    <property type="match status" value="1"/>
</dbReference>
<dbReference type="SUPFAM" id="SSF103481">
    <property type="entry name" value="Multidrug resistance efflux transporter EmrE"/>
    <property type="match status" value="2"/>
</dbReference>
<comment type="function">
    <text evidence="9">May play a role in intracellular calcium sensing and homeostasis. May act as a negative regulator of plasma membrane calcium-transporting ATPases preventing calcium efflux from the cell.</text>
</comment>
<dbReference type="Gene3D" id="3.30.710.10">
    <property type="entry name" value="Potassium Channel Kv1.1, Chain A"/>
    <property type="match status" value="1"/>
</dbReference>
<comment type="subunit">
    <text evidence="11">Interacts with STIM1; stimulated by depletion of intracellular calcium. Interacts with ORAI1. Interacts with the plasma membrane calcium-transporting ATPases ATP2B1 and ATP2B4. Interacts with ATP1A1, ATP2A2, KPNB1 and XPO1.</text>
</comment>
<evidence type="ECO:0000256" key="1">
    <source>
        <dbReference type="ARBA" id="ARBA00004477"/>
    </source>
</evidence>
<keyword evidence="4 14" id="KW-0812">Transmembrane</keyword>
<dbReference type="InterPro" id="IPR011705">
    <property type="entry name" value="BACK"/>
</dbReference>
<dbReference type="InterPro" id="IPR006571">
    <property type="entry name" value="TLDc_dom"/>
</dbReference>
<keyword evidence="3" id="KW-1003">Cell membrane</keyword>
<evidence type="ECO:0000256" key="7">
    <source>
        <dbReference type="ARBA" id="ARBA00022989"/>
    </source>
</evidence>
<evidence type="ECO:0000313" key="17">
    <source>
        <dbReference type="EMBL" id="CAH3134129.1"/>
    </source>
</evidence>
<dbReference type="SMART" id="SM00875">
    <property type="entry name" value="BACK"/>
    <property type="match status" value="1"/>
</dbReference>
<dbReference type="InterPro" id="IPR000210">
    <property type="entry name" value="BTB/POZ_dom"/>
</dbReference>
<protein>
    <recommendedName>
        <fullName evidence="12">Solute carrier family 35 member G1</fullName>
    </recommendedName>
    <alternativeName>
        <fullName evidence="13">Transmembrane protein 20</fullName>
    </alternativeName>
</protein>
<dbReference type="GO" id="GO:0005886">
    <property type="term" value="C:plasma membrane"/>
    <property type="evidence" value="ECO:0007669"/>
    <property type="project" value="UniProtKB-SubCell"/>
</dbReference>
<evidence type="ECO:0000256" key="12">
    <source>
        <dbReference type="ARBA" id="ARBA00074441"/>
    </source>
</evidence>
<feature type="transmembrane region" description="Helical" evidence="14">
    <location>
        <begin position="85"/>
        <end position="105"/>
    </location>
</feature>
<dbReference type="PANTHER" id="PTHR22911">
    <property type="entry name" value="ACYL-MALONYL CONDENSING ENZYME-RELATED"/>
    <property type="match status" value="1"/>
</dbReference>
<evidence type="ECO:0000256" key="13">
    <source>
        <dbReference type="ARBA" id="ARBA00082789"/>
    </source>
</evidence>
<dbReference type="SMART" id="SM00584">
    <property type="entry name" value="TLDc"/>
    <property type="match status" value="1"/>
</dbReference>
<feature type="domain" description="TLDc" evidence="16">
    <location>
        <begin position="657"/>
        <end position="830"/>
    </location>
</feature>
<evidence type="ECO:0000256" key="10">
    <source>
        <dbReference type="ARBA" id="ARBA00061618"/>
    </source>
</evidence>
<dbReference type="PANTHER" id="PTHR22911:SF6">
    <property type="entry name" value="SOLUTE CARRIER FAMILY 35 MEMBER G1"/>
    <property type="match status" value="1"/>
</dbReference>
<name>A0AAU9X2K3_9CNID</name>
<dbReference type="Pfam" id="PF07534">
    <property type="entry name" value="TLD"/>
    <property type="match status" value="1"/>
</dbReference>
<dbReference type="SUPFAM" id="SSF54695">
    <property type="entry name" value="POZ domain"/>
    <property type="match status" value="1"/>
</dbReference>
<evidence type="ECO:0000256" key="14">
    <source>
        <dbReference type="SAM" id="Phobius"/>
    </source>
</evidence>
<dbReference type="Pfam" id="PF00892">
    <property type="entry name" value="EamA"/>
    <property type="match status" value="1"/>
</dbReference>
<evidence type="ECO:0000256" key="9">
    <source>
        <dbReference type="ARBA" id="ARBA00059734"/>
    </source>
</evidence>
<evidence type="ECO:0000256" key="5">
    <source>
        <dbReference type="ARBA" id="ARBA00022737"/>
    </source>
</evidence>
<reference evidence="17 18" key="1">
    <citation type="submission" date="2022-05" db="EMBL/GenBank/DDBJ databases">
        <authorList>
            <consortium name="Genoscope - CEA"/>
            <person name="William W."/>
        </authorList>
    </citation>
    <scope>NUCLEOTIDE SEQUENCE [LARGE SCALE GENOMIC DNA]</scope>
</reference>
<keyword evidence="8 14" id="KW-0472">Membrane</keyword>
<dbReference type="SMART" id="SM00225">
    <property type="entry name" value="BTB"/>
    <property type="match status" value="1"/>
</dbReference>
<evidence type="ECO:0000313" key="18">
    <source>
        <dbReference type="Proteomes" id="UP001159428"/>
    </source>
</evidence>
<dbReference type="PROSITE" id="PS51257">
    <property type="entry name" value="PROKAR_LIPOPROTEIN"/>
    <property type="match status" value="1"/>
</dbReference>
<evidence type="ECO:0000259" key="16">
    <source>
        <dbReference type="PROSITE" id="PS51886"/>
    </source>
</evidence>
<dbReference type="Gene3D" id="1.25.40.420">
    <property type="match status" value="1"/>
</dbReference>
<comment type="caution">
    <text evidence="17">The sequence shown here is derived from an EMBL/GenBank/DDBJ whole genome shotgun (WGS) entry which is preliminary data.</text>
</comment>
<evidence type="ECO:0000256" key="8">
    <source>
        <dbReference type="ARBA" id="ARBA00023136"/>
    </source>
</evidence>
<dbReference type="Pfam" id="PF00651">
    <property type="entry name" value="BTB"/>
    <property type="match status" value="1"/>
</dbReference>
<dbReference type="FunFam" id="1.10.3730.20:FF:000026">
    <property type="entry name" value="Solute carrier family 35, member G1"/>
    <property type="match status" value="1"/>
</dbReference>
<dbReference type="AlphaFoldDB" id="A0AAU9X2K3"/>
<feature type="transmembrane region" description="Helical" evidence="14">
    <location>
        <begin position="295"/>
        <end position="313"/>
    </location>
</feature>
<feature type="transmembrane region" description="Helical" evidence="14">
    <location>
        <begin position="111"/>
        <end position="132"/>
    </location>
</feature>
<feature type="transmembrane region" description="Helical" evidence="14">
    <location>
        <begin position="178"/>
        <end position="198"/>
    </location>
</feature>
<feature type="transmembrane region" description="Helical" evidence="14">
    <location>
        <begin position="271"/>
        <end position="289"/>
    </location>
</feature>
<dbReference type="InterPro" id="IPR011333">
    <property type="entry name" value="SKP1/BTB/POZ_sf"/>
</dbReference>